<dbReference type="HOGENOM" id="CLU_2838218_0_0_1"/>
<keyword evidence="3" id="KW-1185">Reference proteome</keyword>
<proteinExistence type="predicted"/>
<sequence length="66" mass="7015">TRPTASQGGAVAQLERVGKVVETPHRLCKPQVVLSSDESINPMAPTTHHGRKTPRSARTASQAQVS</sequence>
<name>A0A0C9YYY2_9AGAM</name>
<evidence type="ECO:0000313" key="2">
    <source>
        <dbReference type="EMBL" id="KIK15362.1"/>
    </source>
</evidence>
<feature type="compositionally biased region" description="Polar residues" evidence="1">
    <location>
        <begin position="56"/>
        <end position="66"/>
    </location>
</feature>
<feature type="region of interest" description="Disordered" evidence="1">
    <location>
        <begin position="32"/>
        <end position="66"/>
    </location>
</feature>
<organism evidence="2 3">
    <name type="scientific">Pisolithus microcarpus 441</name>
    <dbReference type="NCBI Taxonomy" id="765257"/>
    <lineage>
        <taxon>Eukaryota</taxon>
        <taxon>Fungi</taxon>
        <taxon>Dikarya</taxon>
        <taxon>Basidiomycota</taxon>
        <taxon>Agaricomycotina</taxon>
        <taxon>Agaricomycetes</taxon>
        <taxon>Agaricomycetidae</taxon>
        <taxon>Boletales</taxon>
        <taxon>Sclerodermatineae</taxon>
        <taxon>Pisolithaceae</taxon>
        <taxon>Pisolithus</taxon>
    </lineage>
</organism>
<evidence type="ECO:0000256" key="1">
    <source>
        <dbReference type="SAM" id="MobiDB-lite"/>
    </source>
</evidence>
<reference evidence="2 3" key="1">
    <citation type="submission" date="2014-04" db="EMBL/GenBank/DDBJ databases">
        <authorList>
            <consortium name="DOE Joint Genome Institute"/>
            <person name="Kuo A."/>
            <person name="Kohler A."/>
            <person name="Costa M.D."/>
            <person name="Nagy L.G."/>
            <person name="Floudas D."/>
            <person name="Copeland A."/>
            <person name="Barry K.W."/>
            <person name="Cichocki N."/>
            <person name="Veneault-Fourrey C."/>
            <person name="LaButti K."/>
            <person name="Lindquist E.A."/>
            <person name="Lipzen A."/>
            <person name="Lundell T."/>
            <person name="Morin E."/>
            <person name="Murat C."/>
            <person name="Sun H."/>
            <person name="Tunlid A."/>
            <person name="Henrissat B."/>
            <person name="Grigoriev I.V."/>
            <person name="Hibbett D.S."/>
            <person name="Martin F."/>
            <person name="Nordberg H.P."/>
            <person name="Cantor M.N."/>
            <person name="Hua S.X."/>
        </authorList>
    </citation>
    <scope>NUCLEOTIDE SEQUENCE [LARGE SCALE GENOMIC DNA]</scope>
    <source>
        <strain evidence="2 3">441</strain>
    </source>
</reference>
<feature type="non-terminal residue" evidence="2">
    <location>
        <position position="1"/>
    </location>
</feature>
<evidence type="ECO:0000313" key="3">
    <source>
        <dbReference type="Proteomes" id="UP000054018"/>
    </source>
</evidence>
<dbReference type="EMBL" id="KN833894">
    <property type="protein sequence ID" value="KIK15362.1"/>
    <property type="molecule type" value="Genomic_DNA"/>
</dbReference>
<protein>
    <submittedName>
        <fullName evidence="2">Uncharacterized protein</fullName>
    </submittedName>
</protein>
<gene>
    <name evidence="2" type="ORF">PISMIDRAFT_115281</name>
</gene>
<accession>A0A0C9YYY2</accession>
<dbReference type="Proteomes" id="UP000054018">
    <property type="component" value="Unassembled WGS sequence"/>
</dbReference>
<dbReference type="AlphaFoldDB" id="A0A0C9YYY2"/>
<reference evidence="3" key="2">
    <citation type="submission" date="2015-01" db="EMBL/GenBank/DDBJ databases">
        <title>Evolutionary Origins and Diversification of the Mycorrhizal Mutualists.</title>
        <authorList>
            <consortium name="DOE Joint Genome Institute"/>
            <consortium name="Mycorrhizal Genomics Consortium"/>
            <person name="Kohler A."/>
            <person name="Kuo A."/>
            <person name="Nagy L.G."/>
            <person name="Floudas D."/>
            <person name="Copeland A."/>
            <person name="Barry K.W."/>
            <person name="Cichocki N."/>
            <person name="Veneault-Fourrey C."/>
            <person name="LaButti K."/>
            <person name="Lindquist E.A."/>
            <person name="Lipzen A."/>
            <person name="Lundell T."/>
            <person name="Morin E."/>
            <person name="Murat C."/>
            <person name="Riley R."/>
            <person name="Ohm R."/>
            <person name="Sun H."/>
            <person name="Tunlid A."/>
            <person name="Henrissat B."/>
            <person name="Grigoriev I.V."/>
            <person name="Hibbett D.S."/>
            <person name="Martin F."/>
        </authorList>
    </citation>
    <scope>NUCLEOTIDE SEQUENCE [LARGE SCALE GENOMIC DNA]</scope>
    <source>
        <strain evidence="3">441</strain>
    </source>
</reference>